<dbReference type="RefSeq" id="WP_150077103.1">
    <property type="nucleotide sequence ID" value="NZ_VWOX01000007.1"/>
</dbReference>
<dbReference type="EMBL" id="VWOX01000007">
    <property type="protein sequence ID" value="KAA5542685.1"/>
    <property type="molecule type" value="Genomic_DNA"/>
</dbReference>
<evidence type="ECO:0000313" key="2">
    <source>
        <dbReference type="EMBL" id="KAA5542685.1"/>
    </source>
</evidence>
<gene>
    <name evidence="2" type="ORF">FYK55_14225</name>
</gene>
<dbReference type="Proteomes" id="UP000324479">
    <property type="component" value="Unassembled WGS sequence"/>
</dbReference>
<feature type="transmembrane region" description="Helical" evidence="1">
    <location>
        <begin position="96"/>
        <end position="116"/>
    </location>
</feature>
<feature type="transmembrane region" description="Helical" evidence="1">
    <location>
        <begin position="12"/>
        <end position="30"/>
    </location>
</feature>
<keyword evidence="3" id="KW-1185">Reference proteome</keyword>
<reference evidence="2 3" key="1">
    <citation type="submission" date="2019-08" db="EMBL/GenBank/DDBJ databases">
        <authorList>
            <person name="Dhanesh K."/>
            <person name="Kumar G."/>
            <person name="Sasikala C."/>
            <person name="Venkata Ramana C."/>
        </authorList>
    </citation>
    <scope>NUCLEOTIDE SEQUENCE [LARGE SCALE GENOMIC DNA]</scope>
    <source>
        <strain evidence="2 3">JC645</strain>
    </source>
</reference>
<evidence type="ECO:0000313" key="3">
    <source>
        <dbReference type="Proteomes" id="UP000324479"/>
    </source>
</evidence>
<protein>
    <submittedName>
        <fullName evidence="2">Uncharacterized protein</fullName>
    </submittedName>
</protein>
<comment type="caution">
    <text evidence="2">The sequence shown here is derived from an EMBL/GenBank/DDBJ whole genome shotgun (WGS) entry which is preliminary data.</text>
</comment>
<evidence type="ECO:0000256" key="1">
    <source>
        <dbReference type="SAM" id="Phobius"/>
    </source>
</evidence>
<feature type="transmembrane region" description="Helical" evidence="1">
    <location>
        <begin position="36"/>
        <end position="54"/>
    </location>
</feature>
<name>A0A5M6DC11_9BACT</name>
<feature type="transmembrane region" description="Helical" evidence="1">
    <location>
        <begin position="61"/>
        <end position="84"/>
    </location>
</feature>
<sequence>MKLILKYGGCSAVSALVGLTCAMIVGRLWWPPGAALTLIGIGLVTAACFARLLTFRFNWPASIIASAIGAMIACFFAGATAEVLPPGSTEWMVKGGLYGACFGLPVAILLAPLGLIEDRRRDRDAMS</sequence>
<keyword evidence="1" id="KW-1133">Transmembrane helix</keyword>
<accession>A0A5M6DC11</accession>
<keyword evidence="1" id="KW-0812">Transmembrane</keyword>
<proteinExistence type="predicted"/>
<organism evidence="2 3">
    <name type="scientific">Roseiconus nitratireducens</name>
    <dbReference type="NCBI Taxonomy" id="2605748"/>
    <lineage>
        <taxon>Bacteria</taxon>
        <taxon>Pseudomonadati</taxon>
        <taxon>Planctomycetota</taxon>
        <taxon>Planctomycetia</taxon>
        <taxon>Pirellulales</taxon>
        <taxon>Pirellulaceae</taxon>
        <taxon>Roseiconus</taxon>
    </lineage>
</organism>
<keyword evidence="1" id="KW-0472">Membrane</keyword>
<dbReference type="AlphaFoldDB" id="A0A5M6DC11"/>